<dbReference type="InterPro" id="IPR035223">
    <property type="entry name" value="DUF5335"/>
</dbReference>
<dbReference type="Proteomes" id="UP000001317">
    <property type="component" value="Chromosome"/>
</dbReference>
<dbReference type="AlphaFoldDB" id="B0TJE7"/>
<dbReference type="HOGENOM" id="CLU_137422_0_0_6"/>
<gene>
    <name evidence="1" type="ordered locus">Shal_2384</name>
</gene>
<name>B0TJE7_SHEHH</name>
<sequence length="112" mass="12298">MQQTKQLHQADWSDHFVSFSNGNKGRLITIEMVGVAIGDQPLADASPLLAIDYDPVTKGNKLTISTGVNAIDYSHSINEPNEIWQQQDDNGKVISLEIKNQANTSTIIAFKS</sequence>
<evidence type="ECO:0000313" key="1">
    <source>
        <dbReference type="EMBL" id="ABZ76943.1"/>
    </source>
</evidence>
<dbReference type="KEGG" id="shl:Shal_2384"/>
<accession>B0TJE7</accession>
<evidence type="ECO:0000313" key="2">
    <source>
        <dbReference type="Proteomes" id="UP000001317"/>
    </source>
</evidence>
<organism evidence="1 2">
    <name type="scientific">Shewanella halifaxensis (strain HAW-EB4)</name>
    <dbReference type="NCBI Taxonomy" id="458817"/>
    <lineage>
        <taxon>Bacteria</taxon>
        <taxon>Pseudomonadati</taxon>
        <taxon>Pseudomonadota</taxon>
        <taxon>Gammaproteobacteria</taxon>
        <taxon>Alteromonadales</taxon>
        <taxon>Shewanellaceae</taxon>
        <taxon>Shewanella</taxon>
    </lineage>
</organism>
<dbReference type="RefSeq" id="WP_012277471.1">
    <property type="nucleotide sequence ID" value="NC_010334.1"/>
</dbReference>
<dbReference type="Pfam" id="PF17269">
    <property type="entry name" value="DUF5335"/>
    <property type="match status" value="1"/>
</dbReference>
<dbReference type="eggNOG" id="ENOG5032ZF9">
    <property type="taxonomic scope" value="Bacteria"/>
</dbReference>
<reference evidence="1" key="1">
    <citation type="submission" date="2008-01" db="EMBL/GenBank/DDBJ databases">
        <title>Complete sequence of Shewanella halifaxensis HAW-EB4.</title>
        <authorList>
            <consortium name="US DOE Joint Genome Institute"/>
            <person name="Copeland A."/>
            <person name="Lucas S."/>
            <person name="Lapidus A."/>
            <person name="Glavina del Rio T."/>
            <person name="Dalin E."/>
            <person name="Tice H."/>
            <person name="Bruce D."/>
            <person name="Goodwin L."/>
            <person name="Pitluck S."/>
            <person name="Sims D."/>
            <person name="Brettin T."/>
            <person name="Detter J.C."/>
            <person name="Han C."/>
            <person name="Kuske C.R."/>
            <person name="Schmutz J."/>
            <person name="Larimer F."/>
            <person name="Land M."/>
            <person name="Hauser L."/>
            <person name="Kyrpides N."/>
            <person name="Kim E."/>
            <person name="Zhao J.-S."/>
            <person name="Richardson P."/>
        </authorList>
    </citation>
    <scope>NUCLEOTIDE SEQUENCE [LARGE SCALE GENOMIC DNA]</scope>
    <source>
        <strain evidence="1">HAW-EB4</strain>
    </source>
</reference>
<proteinExistence type="predicted"/>
<keyword evidence="2" id="KW-1185">Reference proteome</keyword>
<protein>
    <submittedName>
        <fullName evidence="1">Uncharacterized protein</fullName>
    </submittedName>
</protein>
<dbReference type="EMBL" id="CP000931">
    <property type="protein sequence ID" value="ABZ76943.1"/>
    <property type="molecule type" value="Genomic_DNA"/>
</dbReference>
<dbReference type="OrthoDB" id="5519078at2"/>